<dbReference type="RefSeq" id="WP_346100430.1">
    <property type="nucleotide sequence ID" value="NZ_BAAABY010000070.1"/>
</dbReference>
<protein>
    <submittedName>
        <fullName evidence="1">Uncharacterized protein</fullName>
    </submittedName>
</protein>
<sequence length="65" mass="6818">MATNAFDDGYTDGSLAALTGLDSRTAHDHIDQLAEIDPLRAQGFADGFIDTTTANATRNHGGTHS</sequence>
<reference evidence="2" key="1">
    <citation type="journal article" date="2019" name="Int. J. Syst. Evol. Microbiol.">
        <title>The Global Catalogue of Microorganisms (GCM) 10K type strain sequencing project: providing services to taxonomists for standard genome sequencing and annotation.</title>
        <authorList>
            <consortium name="The Broad Institute Genomics Platform"/>
            <consortium name="The Broad Institute Genome Sequencing Center for Infectious Disease"/>
            <person name="Wu L."/>
            <person name="Ma J."/>
        </authorList>
    </citation>
    <scope>NUCLEOTIDE SEQUENCE [LARGE SCALE GENOMIC DNA]</scope>
    <source>
        <strain evidence="2">JCM 4805</strain>
    </source>
</reference>
<comment type="caution">
    <text evidence="1">The sequence shown here is derived from an EMBL/GenBank/DDBJ whole genome shotgun (WGS) entry which is preliminary data.</text>
</comment>
<dbReference type="Proteomes" id="UP001500909">
    <property type="component" value="Unassembled WGS sequence"/>
</dbReference>
<evidence type="ECO:0000313" key="1">
    <source>
        <dbReference type="EMBL" id="GAA0500879.1"/>
    </source>
</evidence>
<organism evidence="1 2">
    <name type="scientific">Streptomyces olivaceiscleroticus</name>
    <dbReference type="NCBI Taxonomy" id="68245"/>
    <lineage>
        <taxon>Bacteria</taxon>
        <taxon>Bacillati</taxon>
        <taxon>Actinomycetota</taxon>
        <taxon>Actinomycetes</taxon>
        <taxon>Kitasatosporales</taxon>
        <taxon>Streptomycetaceae</taxon>
        <taxon>Streptomyces</taxon>
    </lineage>
</organism>
<name>A0ABP3LKN2_9ACTN</name>
<dbReference type="EMBL" id="BAAABY010000070">
    <property type="protein sequence ID" value="GAA0500879.1"/>
    <property type="molecule type" value="Genomic_DNA"/>
</dbReference>
<accession>A0ABP3LKN2</accession>
<proteinExistence type="predicted"/>
<gene>
    <name evidence="1" type="ORF">GCM10010361_77970</name>
</gene>
<keyword evidence="2" id="KW-1185">Reference proteome</keyword>
<evidence type="ECO:0000313" key="2">
    <source>
        <dbReference type="Proteomes" id="UP001500909"/>
    </source>
</evidence>